<keyword evidence="3" id="KW-1185">Reference proteome</keyword>
<evidence type="ECO:0000313" key="3">
    <source>
        <dbReference type="Proteomes" id="UP000503441"/>
    </source>
</evidence>
<feature type="domain" description="SnoaL-like" evidence="1">
    <location>
        <begin position="8"/>
        <end position="118"/>
    </location>
</feature>
<dbReference type="Pfam" id="PF12680">
    <property type="entry name" value="SnoaL_2"/>
    <property type="match status" value="1"/>
</dbReference>
<dbReference type="EMBL" id="CP049933">
    <property type="protein sequence ID" value="QIM17601.1"/>
    <property type="molecule type" value="Genomic_DNA"/>
</dbReference>
<dbReference type="InterPro" id="IPR032710">
    <property type="entry name" value="NTF2-like_dom_sf"/>
</dbReference>
<dbReference type="InterPro" id="IPR037401">
    <property type="entry name" value="SnoaL-like"/>
</dbReference>
<dbReference type="Gene3D" id="3.10.450.50">
    <property type="match status" value="1"/>
</dbReference>
<evidence type="ECO:0000313" key="2">
    <source>
        <dbReference type="EMBL" id="QIM17601.1"/>
    </source>
</evidence>
<dbReference type="RefSeq" id="WP_166328296.1">
    <property type="nucleotide sequence ID" value="NZ_CP049933.1"/>
</dbReference>
<proteinExistence type="predicted"/>
<sequence length="133" mass="14511">MTTTRETVDAFFAAFGSGNLEGVVSLFADTVDFNVPGAPNVPWTGARCTKSEVTDFFTLLIRGGLTEPEEFVVDATIVDGDEAVVAGYSRFRVVATGKSFDNPFAIHFTVRDGQLVRYHMHEDSYAISQAFMA</sequence>
<protein>
    <submittedName>
        <fullName evidence="2">SnoaL-like domain-containing protein</fullName>
    </submittedName>
</protein>
<organism evidence="2 3">
    <name type="scientific">Leucobacter coleopterorum</name>
    <dbReference type="NCBI Taxonomy" id="2714933"/>
    <lineage>
        <taxon>Bacteria</taxon>
        <taxon>Bacillati</taxon>
        <taxon>Actinomycetota</taxon>
        <taxon>Actinomycetes</taxon>
        <taxon>Micrococcales</taxon>
        <taxon>Microbacteriaceae</taxon>
        <taxon>Leucobacter</taxon>
    </lineage>
</organism>
<reference evidence="2 3" key="1">
    <citation type="submission" date="2020-03" db="EMBL/GenBank/DDBJ databases">
        <title>Leucobacter sp. nov., isolated from beetles.</title>
        <authorList>
            <person name="Hyun D.-W."/>
            <person name="Bae J.-W."/>
        </authorList>
    </citation>
    <scope>NUCLEOTIDE SEQUENCE [LARGE SCALE GENOMIC DNA]</scope>
    <source>
        <strain evidence="2 3">HDW9A</strain>
    </source>
</reference>
<dbReference type="SUPFAM" id="SSF54427">
    <property type="entry name" value="NTF2-like"/>
    <property type="match status" value="1"/>
</dbReference>
<dbReference type="Proteomes" id="UP000503441">
    <property type="component" value="Chromosome"/>
</dbReference>
<gene>
    <name evidence="2" type="ORF">G7066_00725</name>
</gene>
<evidence type="ECO:0000259" key="1">
    <source>
        <dbReference type="Pfam" id="PF12680"/>
    </source>
</evidence>
<name>A0ABX6JTI7_9MICO</name>
<accession>A0ABX6JTI7</accession>